<keyword evidence="2" id="KW-1185">Reference proteome</keyword>
<dbReference type="InParanoid" id="L9L7T6"/>
<gene>
    <name evidence="1" type="ORF">TREES_T100015622</name>
</gene>
<proteinExistence type="predicted"/>
<accession>L9L7T6</accession>
<evidence type="ECO:0000313" key="2">
    <source>
        <dbReference type="Proteomes" id="UP000011518"/>
    </source>
</evidence>
<evidence type="ECO:0000313" key="1">
    <source>
        <dbReference type="EMBL" id="ELW71185.1"/>
    </source>
</evidence>
<sequence length="212" mass="22635">MRMAYTSFPCQGCIPTSSKTSISPEDTPAGPSPRETIELGTCFRVPPSGGPWSSSGFTFTGTEAVGGSGVCIARPTLGPPEHSKRAAPTPPAVSAVGLLRAVFVSCFSHPAGVSESRCTVVGVSKHFIPLYGRPLQSPSAFIGQAGQICHQRSRVHSSPANDLIVVKYDFGVGRFLFQQKSEILSEIDAQFQHLWLSEVGKREDTPYPNSLI</sequence>
<reference evidence="2" key="1">
    <citation type="submission" date="2012-07" db="EMBL/GenBank/DDBJ databases">
        <title>Genome of the Chinese tree shrew, a rising model animal genetically related to primates.</title>
        <authorList>
            <person name="Zhang G."/>
            <person name="Fan Y."/>
            <person name="Yao Y."/>
            <person name="Huang Z."/>
        </authorList>
    </citation>
    <scope>NUCLEOTIDE SEQUENCE [LARGE SCALE GENOMIC DNA]</scope>
</reference>
<dbReference type="EMBL" id="KB320472">
    <property type="protein sequence ID" value="ELW71185.1"/>
    <property type="molecule type" value="Genomic_DNA"/>
</dbReference>
<name>L9L7T6_TUPCH</name>
<dbReference type="AlphaFoldDB" id="L9L7T6"/>
<organism evidence="1 2">
    <name type="scientific">Tupaia chinensis</name>
    <name type="common">Chinese tree shrew</name>
    <name type="synonym">Tupaia belangeri chinensis</name>
    <dbReference type="NCBI Taxonomy" id="246437"/>
    <lineage>
        <taxon>Eukaryota</taxon>
        <taxon>Metazoa</taxon>
        <taxon>Chordata</taxon>
        <taxon>Craniata</taxon>
        <taxon>Vertebrata</taxon>
        <taxon>Euteleostomi</taxon>
        <taxon>Mammalia</taxon>
        <taxon>Eutheria</taxon>
        <taxon>Euarchontoglires</taxon>
        <taxon>Scandentia</taxon>
        <taxon>Tupaiidae</taxon>
        <taxon>Tupaia</taxon>
    </lineage>
</organism>
<protein>
    <submittedName>
        <fullName evidence="1">Uncharacterized protein</fullName>
    </submittedName>
</protein>
<reference evidence="2" key="2">
    <citation type="journal article" date="2013" name="Nat. Commun.">
        <title>Genome of the Chinese tree shrew.</title>
        <authorList>
            <person name="Fan Y."/>
            <person name="Huang Z.Y."/>
            <person name="Cao C.C."/>
            <person name="Chen C.S."/>
            <person name="Chen Y.X."/>
            <person name="Fan D.D."/>
            <person name="He J."/>
            <person name="Hou H.L."/>
            <person name="Hu L."/>
            <person name="Hu X.T."/>
            <person name="Jiang X.T."/>
            <person name="Lai R."/>
            <person name="Lang Y.S."/>
            <person name="Liang B."/>
            <person name="Liao S.G."/>
            <person name="Mu D."/>
            <person name="Ma Y.Y."/>
            <person name="Niu Y.Y."/>
            <person name="Sun X.Q."/>
            <person name="Xia J.Q."/>
            <person name="Xiao J."/>
            <person name="Xiong Z.Q."/>
            <person name="Xu L."/>
            <person name="Yang L."/>
            <person name="Zhang Y."/>
            <person name="Zhao W."/>
            <person name="Zhao X.D."/>
            <person name="Zheng Y.T."/>
            <person name="Zhou J.M."/>
            <person name="Zhu Y.B."/>
            <person name="Zhang G.J."/>
            <person name="Wang J."/>
            <person name="Yao Y.G."/>
        </authorList>
    </citation>
    <scope>NUCLEOTIDE SEQUENCE [LARGE SCALE GENOMIC DNA]</scope>
</reference>
<dbReference type="Proteomes" id="UP000011518">
    <property type="component" value="Unassembled WGS sequence"/>
</dbReference>